<evidence type="ECO:0000256" key="1">
    <source>
        <dbReference type="SAM" id="MobiDB-lite"/>
    </source>
</evidence>
<dbReference type="AlphaFoldDB" id="A0A176VZF8"/>
<dbReference type="Proteomes" id="UP000077202">
    <property type="component" value="Unassembled WGS sequence"/>
</dbReference>
<organism evidence="2 3">
    <name type="scientific">Marchantia polymorpha subsp. ruderalis</name>
    <dbReference type="NCBI Taxonomy" id="1480154"/>
    <lineage>
        <taxon>Eukaryota</taxon>
        <taxon>Viridiplantae</taxon>
        <taxon>Streptophyta</taxon>
        <taxon>Embryophyta</taxon>
        <taxon>Marchantiophyta</taxon>
        <taxon>Marchantiopsida</taxon>
        <taxon>Marchantiidae</taxon>
        <taxon>Marchantiales</taxon>
        <taxon>Marchantiaceae</taxon>
        <taxon>Marchantia</taxon>
    </lineage>
</organism>
<feature type="compositionally biased region" description="Basic and acidic residues" evidence="1">
    <location>
        <begin position="169"/>
        <end position="178"/>
    </location>
</feature>
<gene>
    <name evidence="2" type="ORF">AXG93_4620s1200</name>
</gene>
<feature type="region of interest" description="Disordered" evidence="1">
    <location>
        <begin position="98"/>
        <end position="178"/>
    </location>
</feature>
<evidence type="ECO:0000313" key="2">
    <source>
        <dbReference type="EMBL" id="OAE25306.1"/>
    </source>
</evidence>
<sequence length="178" mass="19289">MLDMLYAPGPTADGCLLNVLEHASAPSLSVLAILPSLDAGATGEGSDGMDIMGWDGMAWHGMTGSGGRYGRLGMPRMGCCVRLPLLLRGNARQVLKREDEEESVRAFASPTQERGRKEGRKEASVLQKEAGARARLTERERERGRGRRGEDQEEAAAGRGARRLSPSMLREKADLVKL</sequence>
<proteinExistence type="predicted"/>
<accession>A0A176VZF8</accession>
<protein>
    <submittedName>
        <fullName evidence="2">Uncharacterized protein</fullName>
    </submittedName>
</protein>
<feature type="compositionally biased region" description="Basic and acidic residues" evidence="1">
    <location>
        <begin position="130"/>
        <end position="150"/>
    </location>
</feature>
<evidence type="ECO:0000313" key="3">
    <source>
        <dbReference type="Proteomes" id="UP000077202"/>
    </source>
</evidence>
<reference evidence="2" key="1">
    <citation type="submission" date="2016-03" db="EMBL/GenBank/DDBJ databases">
        <title>Mechanisms controlling the formation of the plant cell surface in tip-growing cells are functionally conserved among land plants.</title>
        <authorList>
            <person name="Honkanen S."/>
            <person name="Jones V.A."/>
            <person name="Morieri G."/>
            <person name="Champion C."/>
            <person name="Hetherington A.J."/>
            <person name="Kelly S."/>
            <person name="Saint-Marcoux D."/>
            <person name="Proust H."/>
            <person name="Prescott H."/>
            <person name="Dolan L."/>
        </authorList>
    </citation>
    <scope>NUCLEOTIDE SEQUENCE [LARGE SCALE GENOMIC DNA]</scope>
    <source>
        <tissue evidence="2">Whole gametophyte</tissue>
    </source>
</reference>
<dbReference type="EMBL" id="LVLJ01002341">
    <property type="protein sequence ID" value="OAE25306.1"/>
    <property type="molecule type" value="Genomic_DNA"/>
</dbReference>
<feature type="compositionally biased region" description="Basic and acidic residues" evidence="1">
    <location>
        <begin position="113"/>
        <end position="123"/>
    </location>
</feature>
<comment type="caution">
    <text evidence="2">The sequence shown here is derived from an EMBL/GenBank/DDBJ whole genome shotgun (WGS) entry which is preliminary data.</text>
</comment>
<keyword evidence="3" id="KW-1185">Reference proteome</keyword>
<name>A0A176VZF8_MARPO</name>